<protein>
    <submittedName>
        <fullName evidence="3">Glycoside hydrolase family 16 protein</fullName>
    </submittedName>
</protein>
<dbReference type="InterPro" id="IPR050546">
    <property type="entry name" value="Glycosyl_Hydrlase_16"/>
</dbReference>
<dbReference type="InterPro" id="IPR000757">
    <property type="entry name" value="Beta-glucanase-like"/>
</dbReference>
<dbReference type="InterPro" id="IPR006311">
    <property type="entry name" value="TAT_signal"/>
</dbReference>
<dbReference type="InterPro" id="IPR013320">
    <property type="entry name" value="ConA-like_dom_sf"/>
</dbReference>
<dbReference type="EMBL" id="VUOA01000001">
    <property type="protein sequence ID" value="KAA2244400.1"/>
    <property type="molecule type" value="Genomic_DNA"/>
</dbReference>
<comment type="similarity">
    <text evidence="1">Belongs to the glycosyl hydrolase 16 family.</text>
</comment>
<reference evidence="3 4" key="1">
    <citation type="submission" date="2019-09" db="EMBL/GenBank/DDBJ databases">
        <title>Salinarimonas rosea gen. nov., sp. nov., a new member of the a-2 subgroup of the Proteobacteria.</title>
        <authorList>
            <person name="Liu J."/>
        </authorList>
    </citation>
    <scope>NUCLEOTIDE SEQUENCE [LARGE SCALE GENOMIC DNA]</scope>
    <source>
        <strain evidence="3 4">BN140002</strain>
    </source>
</reference>
<evidence type="ECO:0000313" key="4">
    <source>
        <dbReference type="Proteomes" id="UP000323142"/>
    </source>
</evidence>
<dbReference type="AlphaFoldDB" id="A0A5B2W0Y8"/>
<keyword evidence="4" id="KW-1185">Reference proteome</keyword>
<dbReference type="RefSeq" id="WP_149815056.1">
    <property type="nucleotide sequence ID" value="NZ_VUOA01000001.1"/>
</dbReference>
<proteinExistence type="inferred from homology"/>
<dbReference type="Pfam" id="PF00722">
    <property type="entry name" value="Glyco_hydro_16"/>
    <property type="match status" value="1"/>
</dbReference>
<dbReference type="PANTHER" id="PTHR10963:SF55">
    <property type="entry name" value="GLYCOSIDE HYDROLASE FAMILY 16 PROTEIN"/>
    <property type="match status" value="1"/>
</dbReference>
<dbReference type="PROSITE" id="PS51762">
    <property type="entry name" value="GH16_2"/>
    <property type="match status" value="1"/>
</dbReference>
<dbReference type="GO" id="GO:0005975">
    <property type="term" value="P:carbohydrate metabolic process"/>
    <property type="evidence" value="ECO:0007669"/>
    <property type="project" value="InterPro"/>
</dbReference>
<reference evidence="3 4" key="2">
    <citation type="submission" date="2019-09" db="EMBL/GenBank/DDBJ databases">
        <authorList>
            <person name="Jin C."/>
        </authorList>
    </citation>
    <scope>NUCLEOTIDE SEQUENCE [LARGE SCALE GENOMIC DNA]</scope>
    <source>
        <strain evidence="3 4">BN140002</strain>
    </source>
</reference>
<dbReference type="GO" id="GO:0004553">
    <property type="term" value="F:hydrolase activity, hydrolyzing O-glycosyl compounds"/>
    <property type="evidence" value="ECO:0007669"/>
    <property type="project" value="InterPro"/>
</dbReference>
<accession>A0A5B2W0Y8</accession>
<dbReference type="SUPFAM" id="SSF49899">
    <property type="entry name" value="Concanavalin A-like lectins/glucanases"/>
    <property type="match status" value="1"/>
</dbReference>
<dbReference type="Proteomes" id="UP000323142">
    <property type="component" value="Unassembled WGS sequence"/>
</dbReference>
<dbReference type="Gene3D" id="2.60.120.200">
    <property type="match status" value="1"/>
</dbReference>
<comment type="caution">
    <text evidence="3">The sequence shown here is derived from an EMBL/GenBank/DDBJ whole genome shotgun (WGS) entry which is preliminary data.</text>
</comment>
<dbReference type="CDD" id="cd08023">
    <property type="entry name" value="GH16_laminarinase_like"/>
    <property type="match status" value="1"/>
</dbReference>
<gene>
    <name evidence="3" type="ORF">F0L46_00435</name>
</gene>
<evidence type="ECO:0000256" key="1">
    <source>
        <dbReference type="ARBA" id="ARBA00006865"/>
    </source>
</evidence>
<dbReference type="OrthoDB" id="9809583at2"/>
<evidence type="ECO:0000259" key="2">
    <source>
        <dbReference type="PROSITE" id="PS51762"/>
    </source>
</evidence>
<dbReference type="PANTHER" id="PTHR10963">
    <property type="entry name" value="GLYCOSYL HYDROLASE-RELATED"/>
    <property type="match status" value="1"/>
</dbReference>
<sequence>MTDPLLTRRTALSTLAGALVGSALPGEAVANQRPRPAAAAAGPRCEPGAAGRSCADLWLPPEVEATPAFFDGFETFSLRTCPGRRNLLTGLRQEGGAPDIGLFWRRSEAIENRLGYKYGTGRYVPRFRWPEGALGQPGSEGATPTAFMVDPEHPAWKGYSPFRNVRPSVAGLVLERTPAHLQGVVPVEPLTGQPYQYLSGHFTTRWTHAQKWGFFRAGLKLPKGLGLWPTFTLMPDQPKADGSWWPPAIMVMESVGETDTYYTTLHHTGEDGQRKQITTPVTRKTLDTEFHDYALLWTPEKLVFYFDGAPVAEVPAQAETNTVNMYVAIGLSCGGNWGSLPGDEALPAVLEIDYLGIHRLKAPLQATAQP</sequence>
<feature type="domain" description="GH16" evidence="2">
    <location>
        <begin position="28"/>
        <end position="363"/>
    </location>
</feature>
<organism evidence="3 4">
    <name type="scientific">Salinarimonas soli</name>
    <dbReference type="NCBI Taxonomy" id="1638099"/>
    <lineage>
        <taxon>Bacteria</taxon>
        <taxon>Pseudomonadati</taxon>
        <taxon>Pseudomonadota</taxon>
        <taxon>Alphaproteobacteria</taxon>
        <taxon>Hyphomicrobiales</taxon>
        <taxon>Salinarimonadaceae</taxon>
        <taxon>Salinarimonas</taxon>
    </lineage>
</organism>
<dbReference type="PROSITE" id="PS51318">
    <property type="entry name" value="TAT"/>
    <property type="match status" value="1"/>
</dbReference>
<name>A0A5B2W0Y8_9HYPH</name>
<keyword evidence="3" id="KW-0378">Hydrolase</keyword>
<evidence type="ECO:0000313" key="3">
    <source>
        <dbReference type="EMBL" id="KAA2244400.1"/>
    </source>
</evidence>